<dbReference type="AlphaFoldDB" id="A0AA41Y7S0"/>
<dbReference type="EMBL" id="JAPAAF010000068">
    <property type="protein sequence ID" value="MCW0484964.1"/>
    <property type="molecule type" value="Genomic_DNA"/>
</dbReference>
<evidence type="ECO:0000256" key="1">
    <source>
        <dbReference type="SAM" id="MobiDB-lite"/>
    </source>
</evidence>
<evidence type="ECO:0000313" key="3">
    <source>
        <dbReference type="Proteomes" id="UP001163821"/>
    </source>
</evidence>
<evidence type="ECO:0000313" key="2">
    <source>
        <dbReference type="EMBL" id="MCW0484964.1"/>
    </source>
</evidence>
<dbReference type="Proteomes" id="UP001163821">
    <property type="component" value="Unassembled WGS sequence"/>
</dbReference>
<keyword evidence="3" id="KW-1185">Reference proteome</keyword>
<reference evidence="2" key="1">
    <citation type="submission" date="2022-10" db="EMBL/GenBank/DDBJ databases">
        <title>Gaoshiqiia sediminis gen. nov., sp. nov., isolated from coastal sediment.</title>
        <authorList>
            <person name="Yu W.X."/>
            <person name="Mu D.S."/>
            <person name="Du J.Z."/>
            <person name="Liang Y.Q."/>
        </authorList>
    </citation>
    <scope>NUCLEOTIDE SEQUENCE</scope>
    <source>
        <strain evidence="2">A06</strain>
    </source>
</reference>
<sequence>MKEQASAKRNKKNHKHHISSASSASWFLAFNLSVRPLTDQKGAPPDTTMRTRWPPFINQHSSFINQKLFIHHSSLITHQSKGCLALQKQLFALMWSQVADSGWFMP</sequence>
<feature type="region of interest" description="Disordered" evidence="1">
    <location>
        <begin position="1"/>
        <end position="20"/>
    </location>
</feature>
<dbReference type="RefSeq" id="WP_282593550.1">
    <property type="nucleotide sequence ID" value="NZ_JAPAAF010000068.1"/>
</dbReference>
<organism evidence="2 3">
    <name type="scientific">Gaoshiqia sediminis</name>
    <dbReference type="NCBI Taxonomy" id="2986998"/>
    <lineage>
        <taxon>Bacteria</taxon>
        <taxon>Pseudomonadati</taxon>
        <taxon>Bacteroidota</taxon>
        <taxon>Bacteroidia</taxon>
        <taxon>Marinilabiliales</taxon>
        <taxon>Prolixibacteraceae</taxon>
        <taxon>Gaoshiqia</taxon>
    </lineage>
</organism>
<name>A0AA41Y7S0_9BACT</name>
<comment type="caution">
    <text evidence="2">The sequence shown here is derived from an EMBL/GenBank/DDBJ whole genome shotgun (WGS) entry which is preliminary data.</text>
</comment>
<protein>
    <submittedName>
        <fullName evidence="2">Uncharacterized protein</fullName>
    </submittedName>
</protein>
<gene>
    <name evidence="2" type="ORF">N2K84_19680</name>
</gene>
<feature type="compositionally biased region" description="Basic residues" evidence="1">
    <location>
        <begin position="8"/>
        <end position="18"/>
    </location>
</feature>
<proteinExistence type="predicted"/>
<accession>A0AA41Y7S0</accession>